<reference evidence="1" key="1">
    <citation type="submission" date="2022-08" db="EMBL/GenBank/DDBJ databases">
        <authorList>
            <person name="Marques A."/>
        </authorList>
    </citation>
    <scope>NUCLEOTIDE SEQUENCE</scope>
    <source>
        <strain evidence="1">RhyPub2mFocal</strain>
        <tissue evidence="1">Leaves</tissue>
    </source>
</reference>
<sequence>MSCTTTLIQPKLLSMHFKFLQSLVRNCLNTSNDLSSEDKTKYYDLNTKYVTLKELRSRSIRGSSKSSKFIYFQYQTSWPSLFRPSDNINEQKEEFEDASNNDNESESFFSAKSNFSSYSSQYEIKAQNSVFKEFKHLEGWPFGLWRQPVVQLPPLPPTPADSWMWVKRNSELKHTTILHYDQN</sequence>
<comment type="caution">
    <text evidence="1">The sequence shown here is derived from an EMBL/GenBank/DDBJ whole genome shotgun (WGS) entry which is preliminary data.</text>
</comment>
<dbReference type="PANTHER" id="PTHR36324:SF1">
    <property type="entry name" value="OS09G0460100 PROTEIN"/>
    <property type="match status" value="1"/>
</dbReference>
<dbReference type="Proteomes" id="UP001140206">
    <property type="component" value="Chromosome 3"/>
</dbReference>
<accession>A0AAV8EIV0</accession>
<organism evidence="1 2">
    <name type="scientific">Rhynchospora pubera</name>
    <dbReference type="NCBI Taxonomy" id="906938"/>
    <lineage>
        <taxon>Eukaryota</taxon>
        <taxon>Viridiplantae</taxon>
        <taxon>Streptophyta</taxon>
        <taxon>Embryophyta</taxon>
        <taxon>Tracheophyta</taxon>
        <taxon>Spermatophyta</taxon>
        <taxon>Magnoliopsida</taxon>
        <taxon>Liliopsida</taxon>
        <taxon>Poales</taxon>
        <taxon>Cyperaceae</taxon>
        <taxon>Cyperoideae</taxon>
        <taxon>Rhynchosporeae</taxon>
        <taxon>Rhynchospora</taxon>
    </lineage>
</organism>
<keyword evidence="2" id="KW-1185">Reference proteome</keyword>
<proteinExistence type="predicted"/>
<evidence type="ECO:0000313" key="2">
    <source>
        <dbReference type="Proteomes" id="UP001140206"/>
    </source>
</evidence>
<dbReference type="PANTHER" id="PTHR36324">
    <property type="entry name" value="OS09G0460100 PROTEIN"/>
    <property type="match status" value="1"/>
</dbReference>
<dbReference type="AlphaFoldDB" id="A0AAV8EIV0"/>
<gene>
    <name evidence="1" type="ORF">LUZ62_064666</name>
</gene>
<name>A0AAV8EIV0_9POAL</name>
<protein>
    <submittedName>
        <fullName evidence="1">Alanine racemase</fullName>
    </submittedName>
</protein>
<evidence type="ECO:0000313" key="1">
    <source>
        <dbReference type="EMBL" id="KAJ4780409.1"/>
    </source>
</evidence>
<dbReference type="EMBL" id="JAMFTS010000003">
    <property type="protein sequence ID" value="KAJ4780409.1"/>
    <property type="molecule type" value="Genomic_DNA"/>
</dbReference>